<comment type="caution">
    <text evidence="1">The sequence shown here is derived from an EMBL/GenBank/DDBJ whole genome shotgun (WGS) entry which is preliminary data.</text>
</comment>
<sequence>MAKKIQLHKQTLRVLSADEMEAVSGGALPATQGCLSVNCITDDPSSTTTTSTTATALPATQGCLSVNC</sequence>
<name>A0ABT2D132_9BURK</name>
<dbReference type="InterPro" id="IPR058238">
    <property type="entry name" value="Lant_leader_dom"/>
</dbReference>
<dbReference type="RefSeq" id="WP_258813150.1">
    <property type="nucleotide sequence ID" value="NZ_JANUGU010000006.1"/>
</dbReference>
<dbReference type="EMBL" id="JANUGU010000006">
    <property type="protein sequence ID" value="MCS0659958.1"/>
    <property type="molecule type" value="Genomic_DNA"/>
</dbReference>
<protein>
    <submittedName>
        <fullName evidence="1">Class I lanthipeptide</fullName>
    </submittedName>
</protein>
<reference evidence="1 2" key="1">
    <citation type="submission" date="2022-08" db="EMBL/GenBank/DDBJ databases">
        <title>Reclassification of Massilia species as members of the genera Telluria, Duganella, Pseudoduganella, Mokoshia gen. nov. and Zemynaea gen. nov. using orthogonal and non-orthogonal genome-based approaches.</title>
        <authorList>
            <person name="Bowman J.P."/>
        </authorList>
    </citation>
    <scope>NUCLEOTIDE SEQUENCE [LARGE SCALE GENOMIC DNA]</scope>
    <source>
        <strain evidence="1 2">JCM 31606</strain>
    </source>
</reference>
<gene>
    <name evidence="1" type="ORF">NX778_17945</name>
</gene>
<dbReference type="PROSITE" id="PS51257">
    <property type="entry name" value="PROKAR_LIPOPROTEIN"/>
    <property type="match status" value="1"/>
</dbReference>
<organism evidence="1 2">
    <name type="scientific">Massilia terrae</name>
    <dbReference type="NCBI Taxonomy" id="1811224"/>
    <lineage>
        <taxon>Bacteria</taxon>
        <taxon>Pseudomonadati</taxon>
        <taxon>Pseudomonadota</taxon>
        <taxon>Betaproteobacteria</taxon>
        <taxon>Burkholderiales</taxon>
        <taxon>Oxalobacteraceae</taxon>
        <taxon>Telluria group</taxon>
        <taxon>Massilia</taxon>
    </lineage>
</organism>
<keyword evidence="2" id="KW-1185">Reference proteome</keyword>
<evidence type="ECO:0000313" key="1">
    <source>
        <dbReference type="EMBL" id="MCS0659958.1"/>
    </source>
</evidence>
<evidence type="ECO:0000313" key="2">
    <source>
        <dbReference type="Proteomes" id="UP001204621"/>
    </source>
</evidence>
<proteinExistence type="predicted"/>
<dbReference type="NCBIfam" id="NF038153">
    <property type="entry name" value="lant_leader_L1a"/>
    <property type="match status" value="1"/>
</dbReference>
<dbReference type="Proteomes" id="UP001204621">
    <property type="component" value="Unassembled WGS sequence"/>
</dbReference>
<accession>A0ABT2D132</accession>